<dbReference type="GO" id="GO:0007131">
    <property type="term" value="P:reciprocal meiotic recombination"/>
    <property type="evidence" value="ECO:0007669"/>
    <property type="project" value="TreeGrafter"/>
</dbReference>
<keyword evidence="6" id="KW-1185">Reference proteome</keyword>
<dbReference type="GO" id="GO:0000400">
    <property type="term" value="F:four-way junction DNA binding"/>
    <property type="evidence" value="ECO:0007669"/>
    <property type="project" value="TreeGrafter"/>
</dbReference>
<dbReference type="InterPro" id="IPR027417">
    <property type="entry name" value="P-loop_NTPase"/>
</dbReference>
<evidence type="ECO:0000259" key="4">
    <source>
        <dbReference type="Pfam" id="PF21794"/>
    </source>
</evidence>
<dbReference type="GO" id="GO:0042148">
    <property type="term" value="P:DNA strand invasion"/>
    <property type="evidence" value="ECO:0007669"/>
    <property type="project" value="TreeGrafter"/>
</dbReference>
<protein>
    <submittedName>
        <fullName evidence="5">DNA repair protein RAD51-like protein 4</fullName>
    </submittedName>
</protein>
<organism evidence="5 6">
    <name type="scientific">Armadillidium nasatum</name>
    <dbReference type="NCBI Taxonomy" id="96803"/>
    <lineage>
        <taxon>Eukaryota</taxon>
        <taxon>Metazoa</taxon>
        <taxon>Ecdysozoa</taxon>
        <taxon>Arthropoda</taxon>
        <taxon>Crustacea</taxon>
        <taxon>Multicrustacea</taxon>
        <taxon>Malacostraca</taxon>
        <taxon>Eumalacostraca</taxon>
        <taxon>Peracarida</taxon>
        <taxon>Isopoda</taxon>
        <taxon>Oniscidea</taxon>
        <taxon>Crinocheta</taxon>
        <taxon>Armadillidiidae</taxon>
        <taxon>Armadillidium</taxon>
    </lineage>
</organism>
<dbReference type="Pfam" id="PF21794">
    <property type="entry name" value="RAD51D_N"/>
    <property type="match status" value="1"/>
</dbReference>
<name>A0A5N5TFZ1_9CRUS</name>
<evidence type="ECO:0000256" key="1">
    <source>
        <dbReference type="ARBA" id="ARBA00004123"/>
    </source>
</evidence>
<proteinExistence type="predicted"/>
<feature type="domain" description="RAD51D N-terminal" evidence="4">
    <location>
        <begin position="8"/>
        <end position="61"/>
    </location>
</feature>
<gene>
    <name evidence="5" type="primary">RAD51D</name>
    <name evidence="5" type="ORF">Anas_12625</name>
</gene>
<keyword evidence="2" id="KW-0539">Nucleus</keyword>
<dbReference type="AlphaFoldDB" id="A0A5N5TFZ1"/>
<dbReference type="Pfam" id="PF08423">
    <property type="entry name" value="Rad51"/>
    <property type="match status" value="1"/>
</dbReference>
<comment type="subcellular location">
    <subcellularLocation>
        <location evidence="1">Nucleus</location>
    </subcellularLocation>
</comment>
<dbReference type="GO" id="GO:0033063">
    <property type="term" value="C:Rad51B-Rad51C-Rad51D-XRCC2 complex"/>
    <property type="evidence" value="ECO:0007669"/>
    <property type="project" value="TreeGrafter"/>
</dbReference>
<comment type="caution">
    <text evidence="5">The sequence shown here is derived from an EMBL/GenBank/DDBJ whole genome shotgun (WGS) entry which is preliminary data.</text>
</comment>
<dbReference type="PANTHER" id="PTHR46457:SF1">
    <property type="entry name" value="DNA REPAIR PROTEIN RAD51 HOMOLOG 4"/>
    <property type="match status" value="1"/>
</dbReference>
<dbReference type="InterPro" id="IPR013632">
    <property type="entry name" value="Rad51_C"/>
</dbReference>
<dbReference type="GO" id="GO:0005657">
    <property type="term" value="C:replication fork"/>
    <property type="evidence" value="ECO:0007669"/>
    <property type="project" value="TreeGrafter"/>
</dbReference>
<dbReference type="Gene3D" id="3.40.50.300">
    <property type="entry name" value="P-loop containing nucleotide triphosphate hydrolases"/>
    <property type="match status" value="1"/>
</dbReference>
<dbReference type="EMBL" id="SEYY01001188">
    <property type="protein sequence ID" value="KAB7505594.1"/>
    <property type="molecule type" value="Genomic_DNA"/>
</dbReference>
<dbReference type="InterPro" id="IPR051988">
    <property type="entry name" value="HRR_RAD51_Paralog"/>
</dbReference>
<dbReference type="Proteomes" id="UP000326759">
    <property type="component" value="Unassembled WGS sequence"/>
</dbReference>
<evidence type="ECO:0000313" key="5">
    <source>
        <dbReference type="EMBL" id="KAB7505594.1"/>
    </source>
</evidence>
<evidence type="ECO:0000313" key="6">
    <source>
        <dbReference type="Proteomes" id="UP000326759"/>
    </source>
</evidence>
<evidence type="ECO:0000256" key="2">
    <source>
        <dbReference type="ARBA" id="ARBA00023242"/>
    </source>
</evidence>
<dbReference type="PANTHER" id="PTHR46457">
    <property type="entry name" value="DNA REPAIR PROTEIN RAD51 HOMOLOG 4"/>
    <property type="match status" value="1"/>
</dbReference>
<dbReference type="SUPFAM" id="SSF52540">
    <property type="entry name" value="P-loop containing nucleoside triphosphate hydrolases"/>
    <property type="match status" value="1"/>
</dbReference>
<dbReference type="GO" id="GO:0000724">
    <property type="term" value="P:double-strand break repair via homologous recombination"/>
    <property type="evidence" value="ECO:0007669"/>
    <property type="project" value="TreeGrafter"/>
</dbReference>
<dbReference type="GO" id="GO:0005815">
    <property type="term" value="C:microtubule organizing center"/>
    <property type="evidence" value="ECO:0007669"/>
    <property type="project" value="TreeGrafter"/>
</dbReference>
<feature type="domain" description="Rad51-like C-terminal" evidence="3">
    <location>
        <begin position="84"/>
        <end position="141"/>
    </location>
</feature>
<dbReference type="InterPro" id="IPR048943">
    <property type="entry name" value="RAD51D_N"/>
</dbReference>
<dbReference type="OrthoDB" id="336321at2759"/>
<accession>A0A5N5TFZ1</accession>
<dbReference type="GO" id="GO:0000723">
    <property type="term" value="P:telomere maintenance"/>
    <property type="evidence" value="ECO:0007669"/>
    <property type="project" value="TreeGrafter"/>
</dbReference>
<sequence length="167" mass="18478">MSAQSLRLSPNLCPSLTEEVYNKLKEENINNGIDLLSRDAEELAAKTRISYKVIQNICKVLNAYHGAFQMTGLELYNEAMKSCFIMSSGFKELDKILEGGLFSEEILEIFGVAGCGKTSLCLRISCHIASVEKGKIIYIDPMHSVNAAFARSILNSLLFSCRGKPFV</sequence>
<evidence type="ECO:0000259" key="3">
    <source>
        <dbReference type="Pfam" id="PF08423"/>
    </source>
</evidence>
<dbReference type="GO" id="GO:0003697">
    <property type="term" value="F:single-stranded DNA binding"/>
    <property type="evidence" value="ECO:0007669"/>
    <property type="project" value="TreeGrafter"/>
</dbReference>
<reference evidence="5 6" key="1">
    <citation type="journal article" date="2019" name="PLoS Biol.">
        <title>Sex chromosomes control vertical transmission of feminizing Wolbachia symbionts in an isopod.</title>
        <authorList>
            <person name="Becking T."/>
            <person name="Chebbi M.A."/>
            <person name="Giraud I."/>
            <person name="Moumen B."/>
            <person name="Laverre T."/>
            <person name="Caubet Y."/>
            <person name="Peccoud J."/>
            <person name="Gilbert C."/>
            <person name="Cordaux R."/>
        </authorList>
    </citation>
    <scope>NUCLEOTIDE SEQUENCE [LARGE SCALE GENOMIC DNA]</scope>
    <source>
        <strain evidence="5">ANa2</strain>
        <tissue evidence="5">Whole body excluding digestive tract and cuticle</tissue>
    </source>
</reference>
<dbReference type="GO" id="GO:0008094">
    <property type="term" value="F:ATP-dependent activity, acting on DNA"/>
    <property type="evidence" value="ECO:0007669"/>
    <property type="project" value="TreeGrafter"/>
</dbReference>
<dbReference type="SUPFAM" id="SSF47789">
    <property type="entry name" value="C-terminal domain of RNA polymerase alpha subunit"/>
    <property type="match status" value="1"/>
</dbReference>